<organism evidence="2">
    <name type="scientific">Solanum lycopersicum</name>
    <name type="common">Tomato</name>
    <name type="synonym">Lycopersicon esculentum</name>
    <dbReference type="NCBI Taxonomy" id="4081"/>
    <lineage>
        <taxon>Eukaryota</taxon>
        <taxon>Viridiplantae</taxon>
        <taxon>Streptophyta</taxon>
        <taxon>Embryophyta</taxon>
        <taxon>Tracheophyta</taxon>
        <taxon>Spermatophyta</taxon>
        <taxon>Magnoliopsida</taxon>
        <taxon>eudicotyledons</taxon>
        <taxon>Gunneridae</taxon>
        <taxon>Pentapetalae</taxon>
        <taxon>asterids</taxon>
        <taxon>lamiids</taxon>
        <taxon>Solanales</taxon>
        <taxon>Solanaceae</taxon>
        <taxon>Solanoideae</taxon>
        <taxon>Solaneae</taxon>
        <taxon>Solanum</taxon>
        <taxon>Solanum subgen. Lycopersicon</taxon>
    </lineage>
</organism>
<evidence type="ECO:0000313" key="3">
    <source>
        <dbReference type="Proteomes" id="UP000004994"/>
    </source>
</evidence>
<feature type="region of interest" description="Disordered" evidence="1">
    <location>
        <begin position="12"/>
        <end position="34"/>
    </location>
</feature>
<dbReference type="Gramene" id="Solyc10g039395.1.1">
    <property type="protein sequence ID" value="Solyc10g039395.1.1"/>
    <property type="gene ID" value="Solyc10g039395.1"/>
</dbReference>
<evidence type="ECO:0008006" key="4">
    <source>
        <dbReference type="Google" id="ProtNLM"/>
    </source>
</evidence>
<evidence type="ECO:0000256" key="1">
    <source>
        <dbReference type="SAM" id="MobiDB-lite"/>
    </source>
</evidence>
<protein>
    <recommendedName>
        <fullName evidence="4">Reverse transcriptase Ty1/copia-type domain-containing protein</fullName>
    </recommendedName>
</protein>
<accession>A0A3Q7J9E3</accession>
<evidence type="ECO:0000313" key="2">
    <source>
        <dbReference type="EnsemblPlants" id="Solyc10g039395.1.1"/>
    </source>
</evidence>
<dbReference type="EnsemblPlants" id="Solyc10g039395.1.1">
    <property type="protein sequence ID" value="Solyc10g039395.1.1"/>
    <property type="gene ID" value="Solyc10g039395.1"/>
</dbReference>
<dbReference type="Proteomes" id="UP000004994">
    <property type="component" value="Chromosome 10"/>
</dbReference>
<reference evidence="2" key="1">
    <citation type="journal article" date="2012" name="Nature">
        <title>The tomato genome sequence provides insights into fleshy fruit evolution.</title>
        <authorList>
            <consortium name="Tomato Genome Consortium"/>
        </authorList>
    </citation>
    <scope>NUCLEOTIDE SEQUENCE [LARGE SCALE GENOMIC DNA]</scope>
    <source>
        <strain evidence="2">cv. Heinz 1706</strain>
    </source>
</reference>
<dbReference type="InParanoid" id="A0A3Q7J9E3"/>
<reference evidence="2" key="2">
    <citation type="submission" date="2019-01" db="UniProtKB">
        <authorList>
            <consortium name="EnsemblPlants"/>
        </authorList>
    </citation>
    <scope>IDENTIFICATION</scope>
    <source>
        <strain evidence="2">cv. Heinz 1706</strain>
    </source>
</reference>
<sequence length="103" mass="11479">MGTQSVKLAIDGRGNLGHLTEETKKPGVGDPKMNSWRSENSFTWQIEVFLGIEVAQSKLGIVISQRKYALDILEETGMLKYRPIDTPMDPNVELLHGQGEPLK</sequence>
<proteinExistence type="predicted"/>
<dbReference type="AlphaFoldDB" id="A0A3Q7J9E3"/>
<name>A0A3Q7J9E3_SOLLC</name>
<keyword evidence="3" id="KW-1185">Reference proteome</keyword>